<dbReference type="PANTHER" id="PTHR33048">
    <property type="entry name" value="PTH11-LIKE INTEGRAL MEMBRANE PROTEIN (AFU_ORTHOLOGUE AFUA_5G11245)"/>
    <property type="match status" value="1"/>
</dbReference>
<feature type="domain" description="Rhodopsin" evidence="7">
    <location>
        <begin position="34"/>
        <end position="274"/>
    </location>
</feature>
<name>A0AAV9NAT6_9EURO</name>
<dbReference type="RefSeq" id="XP_064705751.1">
    <property type="nucleotide sequence ID" value="XM_064846771.1"/>
</dbReference>
<keyword evidence="3 6" id="KW-1133">Transmembrane helix</keyword>
<evidence type="ECO:0000256" key="1">
    <source>
        <dbReference type="ARBA" id="ARBA00004141"/>
    </source>
</evidence>
<dbReference type="InterPro" id="IPR052337">
    <property type="entry name" value="SAT4-like"/>
</dbReference>
<feature type="transmembrane region" description="Helical" evidence="6">
    <location>
        <begin position="95"/>
        <end position="117"/>
    </location>
</feature>
<dbReference type="Pfam" id="PF20684">
    <property type="entry name" value="Fung_rhodopsin"/>
    <property type="match status" value="1"/>
</dbReference>
<evidence type="ECO:0000313" key="8">
    <source>
        <dbReference type="EMBL" id="KAK5051524.1"/>
    </source>
</evidence>
<feature type="transmembrane region" description="Helical" evidence="6">
    <location>
        <begin position="20"/>
        <end position="38"/>
    </location>
</feature>
<accession>A0AAV9NAT6</accession>
<feature type="transmembrane region" description="Helical" evidence="6">
    <location>
        <begin position="50"/>
        <end position="75"/>
    </location>
</feature>
<feature type="transmembrane region" description="Helical" evidence="6">
    <location>
        <begin position="210"/>
        <end position="230"/>
    </location>
</feature>
<dbReference type="GeneID" id="89971370"/>
<organism evidence="8 9">
    <name type="scientific">Exophiala bonariae</name>
    <dbReference type="NCBI Taxonomy" id="1690606"/>
    <lineage>
        <taxon>Eukaryota</taxon>
        <taxon>Fungi</taxon>
        <taxon>Dikarya</taxon>
        <taxon>Ascomycota</taxon>
        <taxon>Pezizomycotina</taxon>
        <taxon>Eurotiomycetes</taxon>
        <taxon>Chaetothyriomycetidae</taxon>
        <taxon>Chaetothyriales</taxon>
        <taxon>Herpotrichiellaceae</taxon>
        <taxon>Exophiala</taxon>
    </lineage>
</organism>
<evidence type="ECO:0000259" key="7">
    <source>
        <dbReference type="Pfam" id="PF20684"/>
    </source>
</evidence>
<dbReference type="PANTHER" id="PTHR33048:SF55">
    <property type="entry name" value="INTEGRAL MEMBRANE PROTEIN"/>
    <property type="match status" value="1"/>
</dbReference>
<feature type="transmembrane region" description="Helical" evidence="6">
    <location>
        <begin position="176"/>
        <end position="198"/>
    </location>
</feature>
<protein>
    <recommendedName>
        <fullName evidence="7">Rhodopsin domain-containing protein</fullName>
    </recommendedName>
</protein>
<keyword evidence="4 6" id="KW-0472">Membrane</keyword>
<dbReference type="Proteomes" id="UP001358417">
    <property type="component" value="Unassembled WGS sequence"/>
</dbReference>
<evidence type="ECO:0000256" key="3">
    <source>
        <dbReference type="ARBA" id="ARBA00022989"/>
    </source>
</evidence>
<evidence type="ECO:0000256" key="4">
    <source>
        <dbReference type="ARBA" id="ARBA00023136"/>
    </source>
</evidence>
<dbReference type="AlphaFoldDB" id="A0AAV9NAT6"/>
<gene>
    <name evidence="8" type="ORF">LTR84_003176</name>
</gene>
<dbReference type="InterPro" id="IPR049326">
    <property type="entry name" value="Rhodopsin_dom_fungi"/>
</dbReference>
<evidence type="ECO:0000256" key="5">
    <source>
        <dbReference type="ARBA" id="ARBA00038359"/>
    </source>
</evidence>
<keyword evidence="9" id="KW-1185">Reference proteome</keyword>
<comment type="subcellular location">
    <subcellularLocation>
        <location evidence="1">Membrane</location>
        <topology evidence="1">Multi-pass membrane protein</topology>
    </subcellularLocation>
</comment>
<reference evidence="8 9" key="1">
    <citation type="submission" date="2023-08" db="EMBL/GenBank/DDBJ databases">
        <title>Black Yeasts Isolated from many extreme environments.</title>
        <authorList>
            <person name="Coleine C."/>
            <person name="Stajich J.E."/>
            <person name="Selbmann L."/>
        </authorList>
    </citation>
    <scope>NUCLEOTIDE SEQUENCE [LARGE SCALE GENOMIC DNA]</scope>
    <source>
        <strain evidence="8 9">CCFEE 5792</strain>
    </source>
</reference>
<keyword evidence="2 6" id="KW-0812">Transmembrane</keyword>
<dbReference type="GO" id="GO:0016020">
    <property type="term" value="C:membrane"/>
    <property type="evidence" value="ECO:0007669"/>
    <property type="project" value="UniProtKB-SubCell"/>
</dbReference>
<feature type="transmembrane region" description="Helical" evidence="6">
    <location>
        <begin position="129"/>
        <end position="150"/>
    </location>
</feature>
<dbReference type="EMBL" id="JAVRRD010000015">
    <property type="protein sequence ID" value="KAK5051524.1"/>
    <property type="molecule type" value="Genomic_DNA"/>
</dbReference>
<comment type="similarity">
    <text evidence="5">Belongs to the SAT4 family.</text>
</comment>
<evidence type="ECO:0000256" key="6">
    <source>
        <dbReference type="SAM" id="Phobius"/>
    </source>
</evidence>
<comment type="caution">
    <text evidence="8">The sequence shown here is derived from an EMBL/GenBank/DDBJ whole genome shotgun (WGS) entry which is preliminary data.</text>
</comment>
<evidence type="ECO:0000313" key="9">
    <source>
        <dbReference type="Proteomes" id="UP001358417"/>
    </source>
</evidence>
<evidence type="ECO:0000256" key="2">
    <source>
        <dbReference type="ARBA" id="ARBA00022692"/>
    </source>
</evidence>
<proteinExistence type="inferred from homology"/>
<sequence>MPLFSNYPGLDDISLQLSLPALVFSITTPLIVLARFVARLTHGNHLGPDDWVILVSLLFAETVSIQMILCCEWGFGKHTKALPVELVKRTLEMYYFAQIFYKVAIGLTKISILLLYVRVFGVWKSFKWLCWLMMGLVLAFTIASVTVSVFQCSPINFAFDKSANGGHGTCVDMTKFWYANAGFNIGSDVIIILLPILPVKSLQLPIRSKVALCGVFAIGGFVCVTSILRFTTLNVSTSHKDIMWQSIGSSMWTVIEYNLGITTACLPALRRPLASIFPALLGRGSRNWDSGPTMQRGTTINSISTEDSTRRIYRSSLHAVGCPEHLNDKMTHASRDDRYRSGLRTETYDFTTDGRRSSEFQEDILKEFPLWENGIMKTIETEVRVEGDSVVGSSDAGHVDEEKPAFPRYVFDPVSWRPLPRKSLDQPDPPQFVPGG</sequence>